<dbReference type="AlphaFoldDB" id="A0A8T8SHF1"/>
<dbReference type="GO" id="GO:0016746">
    <property type="term" value="F:acyltransferase activity"/>
    <property type="evidence" value="ECO:0007669"/>
    <property type="project" value="InterPro"/>
</dbReference>
<dbReference type="Gene3D" id="3.40.47.10">
    <property type="match status" value="1"/>
</dbReference>
<protein>
    <submittedName>
        <fullName evidence="1">Uncharacterized protein</fullName>
    </submittedName>
</protein>
<gene>
    <name evidence="1" type="ORF">A4X13_0g7974</name>
</gene>
<evidence type="ECO:0000313" key="2">
    <source>
        <dbReference type="Proteomes" id="UP000077521"/>
    </source>
</evidence>
<dbReference type="EMBL" id="LWDF02001174">
    <property type="protein sequence ID" value="KAE8240020.1"/>
    <property type="molecule type" value="Genomic_DNA"/>
</dbReference>
<proteinExistence type="predicted"/>
<dbReference type="InterPro" id="IPR016039">
    <property type="entry name" value="Thiolase-like"/>
</dbReference>
<keyword evidence="2" id="KW-1185">Reference proteome</keyword>
<sequence length="361" mass="39789">MATPQFSVDQLILRCTRFQRGVLGARLIIIASKYSRATVEYYQRIYQGVGARESTLTVVPPNAVCRQDVESQVDCIYDTLKLELNFALPFGIISENGRQIDGIDDKSELAHRIMLTNVIRLLGAIKIKNAAPRVETHPTLVVLPLSPNHGVFGSDGLYSESKISLQTLTQRWSSERWSSYHSITGAVTGWVRGTGLTEPSNIVAESLEKLGLRMFSAVEVAFNIFGLLSPVMSSFTQLEPIQADLGGGFARVPDLAEKTAEIRTAIRAEAEKRRVLAMKNSADFRVIHCAAAETLHQKVSIQPRSNFRFEQPKIGDTEELKSIAKMEGPIDPNKVVVITGFAEVGPWGVPVLAGSRRLEAR</sequence>
<reference evidence="1" key="1">
    <citation type="submission" date="2016-04" db="EMBL/GenBank/DDBJ databases">
        <authorList>
            <person name="Nguyen H.D."/>
            <person name="Samba Siva P."/>
            <person name="Cullis J."/>
            <person name="Levesque C.A."/>
            <person name="Hambleton S."/>
        </authorList>
    </citation>
    <scope>NUCLEOTIDE SEQUENCE</scope>
    <source>
        <strain evidence="1">DAOMC 236416</strain>
    </source>
</reference>
<reference evidence="1" key="2">
    <citation type="journal article" date="2019" name="IMA Fungus">
        <title>Genome sequencing and comparison of five Tilletia species to identify candidate genes for the detection of regulated species infecting wheat.</title>
        <authorList>
            <person name="Nguyen H.D.T."/>
            <person name="Sultana T."/>
            <person name="Kesanakurti P."/>
            <person name="Hambleton S."/>
        </authorList>
    </citation>
    <scope>NUCLEOTIDE SEQUENCE</scope>
    <source>
        <strain evidence="1">DAOMC 236416</strain>
    </source>
</reference>
<comment type="caution">
    <text evidence="1">The sequence shown here is derived from an EMBL/GenBank/DDBJ whole genome shotgun (WGS) entry which is preliminary data.</text>
</comment>
<accession>A0A8T8SHF1</accession>
<dbReference type="Proteomes" id="UP000077521">
    <property type="component" value="Unassembled WGS sequence"/>
</dbReference>
<organism evidence="1 2">
    <name type="scientific">Tilletia indica</name>
    <dbReference type="NCBI Taxonomy" id="43049"/>
    <lineage>
        <taxon>Eukaryota</taxon>
        <taxon>Fungi</taxon>
        <taxon>Dikarya</taxon>
        <taxon>Basidiomycota</taxon>
        <taxon>Ustilaginomycotina</taxon>
        <taxon>Exobasidiomycetes</taxon>
        <taxon>Tilletiales</taxon>
        <taxon>Tilletiaceae</taxon>
        <taxon>Tilletia</taxon>
    </lineage>
</organism>
<name>A0A8T8SHF1_9BASI</name>
<evidence type="ECO:0000313" key="1">
    <source>
        <dbReference type="EMBL" id="KAE8240020.1"/>
    </source>
</evidence>
<dbReference type="Gene3D" id="3.40.50.720">
    <property type="entry name" value="NAD(P)-binding Rossmann-like Domain"/>
    <property type="match status" value="1"/>
</dbReference>